<dbReference type="EMBL" id="CP102290">
    <property type="protein sequence ID" value="UWP58672.1"/>
    <property type="molecule type" value="Genomic_DNA"/>
</dbReference>
<protein>
    <submittedName>
        <fullName evidence="1">DUF5721 family protein</fullName>
    </submittedName>
</protein>
<dbReference type="RefSeq" id="WP_028529023.1">
    <property type="nucleotide sequence ID" value="NZ_CABLBR010000018.1"/>
</dbReference>
<organism evidence="1 2">
    <name type="scientific">Ruminococcus gauvreauii</name>
    <dbReference type="NCBI Taxonomy" id="438033"/>
    <lineage>
        <taxon>Bacteria</taxon>
        <taxon>Bacillati</taxon>
        <taxon>Bacillota</taxon>
        <taxon>Clostridia</taxon>
        <taxon>Eubacteriales</taxon>
        <taxon>Oscillospiraceae</taxon>
        <taxon>Ruminococcus</taxon>
    </lineage>
</organism>
<sequence>MKAFQICEVKDFMSKMLIRNIFDQFLLFELSLTTNVTYNIDGTLHPDFYDAGEAEQLKAHEQTHVLWSDVRPFCFSLIKGKKTPLNFKIVFQLARPDVEHLLAQSSLGIQADDIFGLYLNCQFDGEHLTCVTGTSLRFFTMDKSLDYAWDDKVTRFFKTQGITFES</sequence>
<dbReference type="Pfam" id="PF18988">
    <property type="entry name" value="DUF5721"/>
    <property type="match status" value="1"/>
</dbReference>
<reference evidence="1" key="1">
    <citation type="journal article" date="2022" name="Cell">
        <title>Design, construction, and in vivo augmentation of a complex gut microbiome.</title>
        <authorList>
            <person name="Cheng A.G."/>
            <person name="Ho P.Y."/>
            <person name="Aranda-Diaz A."/>
            <person name="Jain S."/>
            <person name="Yu F.B."/>
            <person name="Meng X."/>
            <person name="Wang M."/>
            <person name="Iakiviak M."/>
            <person name="Nagashima K."/>
            <person name="Zhao A."/>
            <person name="Murugkar P."/>
            <person name="Patil A."/>
            <person name="Atabakhsh K."/>
            <person name="Weakley A."/>
            <person name="Yan J."/>
            <person name="Brumbaugh A.R."/>
            <person name="Higginbottom S."/>
            <person name="Dimas A."/>
            <person name="Shiver A.L."/>
            <person name="Deutschbauer A."/>
            <person name="Neff N."/>
            <person name="Sonnenburg J.L."/>
            <person name="Huang K.C."/>
            <person name="Fischbach M.A."/>
        </authorList>
    </citation>
    <scope>NUCLEOTIDE SEQUENCE</scope>
    <source>
        <strain evidence="1">DSM 19829</strain>
    </source>
</reference>
<gene>
    <name evidence="1" type="ORF">NQ502_15020</name>
</gene>
<name>A0ABY5VEH3_9FIRM</name>
<accession>A0ABY5VEH3</accession>
<proteinExistence type="predicted"/>
<dbReference type="InterPro" id="IPR043779">
    <property type="entry name" value="DUF5721"/>
</dbReference>
<evidence type="ECO:0000313" key="2">
    <source>
        <dbReference type="Proteomes" id="UP001060164"/>
    </source>
</evidence>
<dbReference type="Proteomes" id="UP001060164">
    <property type="component" value="Chromosome"/>
</dbReference>
<evidence type="ECO:0000313" key="1">
    <source>
        <dbReference type="EMBL" id="UWP58672.1"/>
    </source>
</evidence>
<keyword evidence="2" id="KW-1185">Reference proteome</keyword>